<sequence>MKLTSIQLAHYVIKSLEYSNYLTENSIEILKGNKLIQILLKKDEEQLAHWISHSYLKHRLEKNLTAAFNKMNFDPNPAQAAIINSLLKKHVDNLVKKQAVDKLDIKKTESIHNTTNLQ</sequence>
<organism evidence="1 2">
    <name type="scientific">Legionella maceachernii</name>
    <dbReference type="NCBI Taxonomy" id="466"/>
    <lineage>
        <taxon>Bacteria</taxon>
        <taxon>Pseudomonadati</taxon>
        <taxon>Pseudomonadota</taxon>
        <taxon>Gammaproteobacteria</taxon>
        <taxon>Legionellales</taxon>
        <taxon>Legionellaceae</taxon>
        <taxon>Legionella</taxon>
    </lineage>
</organism>
<gene>
    <name evidence="1" type="ORF">Lmac_2771</name>
</gene>
<reference evidence="1 2" key="1">
    <citation type="submission" date="2015-11" db="EMBL/GenBank/DDBJ databases">
        <title>Genomic analysis of 38 Legionella species identifies large and diverse effector repertoires.</title>
        <authorList>
            <person name="Burstein D."/>
            <person name="Amaro F."/>
            <person name="Zusman T."/>
            <person name="Lifshitz Z."/>
            <person name="Cohen O."/>
            <person name="Gilbert J.A."/>
            <person name="Pupko T."/>
            <person name="Shuman H.A."/>
            <person name="Segal G."/>
        </authorList>
    </citation>
    <scope>NUCLEOTIDE SEQUENCE [LARGE SCALE GENOMIC DNA]</scope>
    <source>
        <strain evidence="1 2">PX-1-G2-E2</strain>
    </source>
</reference>
<protein>
    <submittedName>
        <fullName evidence="1">Uncharacterized protein</fullName>
    </submittedName>
</protein>
<dbReference type="PATRIC" id="fig|466.6.peg.2961"/>
<proteinExistence type="predicted"/>
<accession>A0A0W0VX23</accession>
<dbReference type="AlphaFoldDB" id="A0A0W0VX23"/>
<dbReference type="Proteomes" id="UP000054908">
    <property type="component" value="Unassembled WGS sequence"/>
</dbReference>
<comment type="caution">
    <text evidence="1">The sequence shown here is derived from an EMBL/GenBank/DDBJ whole genome shotgun (WGS) entry which is preliminary data.</text>
</comment>
<dbReference type="EMBL" id="LNYL01000050">
    <property type="protein sequence ID" value="KTD24684.1"/>
    <property type="molecule type" value="Genomic_DNA"/>
</dbReference>
<evidence type="ECO:0000313" key="1">
    <source>
        <dbReference type="EMBL" id="KTD24684.1"/>
    </source>
</evidence>
<name>A0A0W0VX23_9GAMM</name>
<keyword evidence="2" id="KW-1185">Reference proteome</keyword>
<dbReference type="RefSeq" id="WP_058453447.1">
    <property type="nucleotide sequence ID" value="NZ_CAAAIB010000019.1"/>
</dbReference>
<dbReference type="OrthoDB" id="9919260at2"/>
<evidence type="ECO:0000313" key="2">
    <source>
        <dbReference type="Proteomes" id="UP000054908"/>
    </source>
</evidence>